<keyword evidence="2" id="KW-1185">Reference proteome</keyword>
<organism evidence="1 2">
    <name type="scientific">Pleurodeles waltl</name>
    <name type="common">Iberian ribbed newt</name>
    <dbReference type="NCBI Taxonomy" id="8319"/>
    <lineage>
        <taxon>Eukaryota</taxon>
        <taxon>Metazoa</taxon>
        <taxon>Chordata</taxon>
        <taxon>Craniata</taxon>
        <taxon>Vertebrata</taxon>
        <taxon>Euteleostomi</taxon>
        <taxon>Amphibia</taxon>
        <taxon>Batrachia</taxon>
        <taxon>Caudata</taxon>
        <taxon>Salamandroidea</taxon>
        <taxon>Salamandridae</taxon>
        <taxon>Pleurodelinae</taxon>
        <taxon>Pleurodeles</taxon>
    </lineage>
</organism>
<gene>
    <name evidence="1" type="ORF">NDU88_002733</name>
</gene>
<name>A0AAV7MRE3_PLEWA</name>
<dbReference type="Proteomes" id="UP001066276">
    <property type="component" value="Chromosome 9"/>
</dbReference>
<dbReference type="EMBL" id="JANPWB010000013">
    <property type="protein sequence ID" value="KAJ1105325.1"/>
    <property type="molecule type" value="Genomic_DNA"/>
</dbReference>
<evidence type="ECO:0000313" key="1">
    <source>
        <dbReference type="EMBL" id="KAJ1105325.1"/>
    </source>
</evidence>
<reference evidence="1" key="1">
    <citation type="journal article" date="2022" name="bioRxiv">
        <title>Sequencing and chromosome-scale assembly of the giantPleurodeles waltlgenome.</title>
        <authorList>
            <person name="Brown T."/>
            <person name="Elewa A."/>
            <person name="Iarovenko S."/>
            <person name="Subramanian E."/>
            <person name="Araus A.J."/>
            <person name="Petzold A."/>
            <person name="Susuki M."/>
            <person name="Suzuki K.-i.T."/>
            <person name="Hayashi T."/>
            <person name="Toyoda A."/>
            <person name="Oliveira C."/>
            <person name="Osipova E."/>
            <person name="Leigh N.D."/>
            <person name="Simon A."/>
            <person name="Yun M.H."/>
        </authorList>
    </citation>
    <scope>NUCLEOTIDE SEQUENCE</scope>
    <source>
        <strain evidence="1">20211129_DDA</strain>
        <tissue evidence="1">Liver</tissue>
    </source>
</reference>
<dbReference type="AlphaFoldDB" id="A0AAV7MRE3"/>
<accession>A0AAV7MRE3</accession>
<evidence type="ECO:0000313" key="2">
    <source>
        <dbReference type="Proteomes" id="UP001066276"/>
    </source>
</evidence>
<proteinExistence type="predicted"/>
<protein>
    <submittedName>
        <fullName evidence="1">Uncharacterized protein</fullName>
    </submittedName>
</protein>
<comment type="caution">
    <text evidence="1">The sequence shown here is derived from an EMBL/GenBank/DDBJ whole genome shotgun (WGS) entry which is preliminary data.</text>
</comment>
<sequence>MLARRETPAFRELASHQRFDFVEDIERSSENRDFVHAELGWNQTGKLEWNSLSSRAKMLKVANKRRLFYWLVAGRYRFFSYWHSSRQKRCVFLLLRRFKEQVS</sequence>